<reference evidence="3" key="1">
    <citation type="journal article" date="2022" name="New Phytol.">
        <title>Evolutionary transition to the ectomycorrhizal habit in the genomes of a hyperdiverse lineage of mushroom-forming fungi.</title>
        <authorList>
            <person name="Looney B."/>
            <person name="Miyauchi S."/>
            <person name="Morin E."/>
            <person name="Drula E."/>
            <person name="Courty P.E."/>
            <person name="Kohler A."/>
            <person name="Kuo A."/>
            <person name="LaButti K."/>
            <person name="Pangilinan J."/>
            <person name="Lipzen A."/>
            <person name="Riley R."/>
            <person name="Andreopoulos W."/>
            <person name="He G."/>
            <person name="Johnson J."/>
            <person name="Nolan M."/>
            <person name="Tritt A."/>
            <person name="Barry K.W."/>
            <person name="Grigoriev I.V."/>
            <person name="Nagy L.G."/>
            <person name="Hibbett D."/>
            <person name="Henrissat B."/>
            <person name="Matheny P.B."/>
            <person name="Labbe J."/>
            <person name="Martin F.M."/>
        </authorList>
    </citation>
    <scope>NUCLEOTIDE SEQUENCE</scope>
    <source>
        <strain evidence="3">BPL690</strain>
    </source>
</reference>
<keyword evidence="2" id="KW-1133">Transmembrane helix</keyword>
<keyword evidence="2" id="KW-0812">Transmembrane</keyword>
<organism evidence="3 4">
    <name type="scientific">Multifurca ochricompacta</name>
    <dbReference type="NCBI Taxonomy" id="376703"/>
    <lineage>
        <taxon>Eukaryota</taxon>
        <taxon>Fungi</taxon>
        <taxon>Dikarya</taxon>
        <taxon>Basidiomycota</taxon>
        <taxon>Agaricomycotina</taxon>
        <taxon>Agaricomycetes</taxon>
        <taxon>Russulales</taxon>
        <taxon>Russulaceae</taxon>
        <taxon>Multifurca</taxon>
    </lineage>
</organism>
<feature type="compositionally biased region" description="Polar residues" evidence="1">
    <location>
        <begin position="13"/>
        <end position="26"/>
    </location>
</feature>
<feature type="transmembrane region" description="Helical" evidence="2">
    <location>
        <begin position="168"/>
        <end position="191"/>
    </location>
</feature>
<feature type="region of interest" description="Disordered" evidence="1">
    <location>
        <begin position="1"/>
        <end position="135"/>
    </location>
</feature>
<evidence type="ECO:0000256" key="2">
    <source>
        <dbReference type="SAM" id="Phobius"/>
    </source>
</evidence>
<dbReference type="EMBL" id="WTXG01000066">
    <property type="protein sequence ID" value="KAI0294889.1"/>
    <property type="molecule type" value="Genomic_DNA"/>
</dbReference>
<feature type="compositionally biased region" description="Acidic residues" evidence="1">
    <location>
        <begin position="95"/>
        <end position="114"/>
    </location>
</feature>
<evidence type="ECO:0000313" key="4">
    <source>
        <dbReference type="Proteomes" id="UP001203297"/>
    </source>
</evidence>
<sequence>MIQRNADQDVHSTTDYSSSSRVNTNVPWDPGVRLAHDQRQIHSPLRPVLPAPSRSGPSDLRAHHKDFERTSSFSRVSTKGVRPNISAQRDRMDVNTDEDEDEGEDEDDDEDGDDAPFVPRDSSTSTTRFQHDRDHRLDLHATRLTHPSGLHISSHATRMATDPVRRSLPTFVLLSSFSYIFCLPPLSYLYIRVVSFLCCSPLSDIPR</sequence>
<keyword evidence="4" id="KW-1185">Reference proteome</keyword>
<dbReference type="AlphaFoldDB" id="A0AAD4QKU2"/>
<accession>A0AAD4QKU2</accession>
<feature type="compositionally biased region" description="Basic and acidic residues" evidence="1">
    <location>
        <begin position="1"/>
        <end position="12"/>
    </location>
</feature>
<comment type="caution">
    <text evidence="3">The sequence shown here is derived from an EMBL/GenBank/DDBJ whole genome shotgun (WGS) entry which is preliminary data.</text>
</comment>
<protein>
    <submittedName>
        <fullName evidence="3">Uncharacterized protein</fullName>
    </submittedName>
</protein>
<evidence type="ECO:0000256" key="1">
    <source>
        <dbReference type="SAM" id="MobiDB-lite"/>
    </source>
</evidence>
<gene>
    <name evidence="3" type="ORF">B0F90DRAFT_1754230</name>
</gene>
<keyword evidence="2" id="KW-0472">Membrane</keyword>
<proteinExistence type="predicted"/>
<evidence type="ECO:0000313" key="3">
    <source>
        <dbReference type="EMBL" id="KAI0294889.1"/>
    </source>
</evidence>
<dbReference type="Proteomes" id="UP001203297">
    <property type="component" value="Unassembled WGS sequence"/>
</dbReference>
<name>A0AAD4QKU2_9AGAM</name>